<evidence type="ECO:0000256" key="1">
    <source>
        <dbReference type="ARBA" id="ARBA00022676"/>
    </source>
</evidence>
<dbReference type="SUPFAM" id="SSF53756">
    <property type="entry name" value="UDP-Glycosyltransferase/glycogen phosphorylase"/>
    <property type="match status" value="1"/>
</dbReference>
<dbReference type="Pfam" id="PF00534">
    <property type="entry name" value="Glycos_transf_1"/>
    <property type="match status" value="1"/>
</dbReference>
<dbReference type="KEGG" id="ocg:OCA5_c09730"/>
<keyword evidence="1" id="KW-0328">Glycosyltransferase</keyword>
<dbReference type="Gene3D" id="3.40.50.2000">
    <property type="entry name" value="Glycogen Phosphorylase B"/>
    <property type="match status" value="2"/>
</dbReference>
<dbReference type="PANTHER" id="PTHR12526">
    <property type="entry name" value="GLYCOSYLTRANSFERASE"/>
    <property type="match status" value="1"/>
</dbReference>
<dbReference type="InterPro" id="IPR001296">
    <property type="entry name" value="Glyco_trans_1"/>
</dbReference>
<dbReference type="OrthoDB" id="9816424at2"/>
<evidence type="ECO:0000256" key="2">
    <source>
        <dbReference type="ARBA" id="ARBA00022679"/>
    </source>
</evidence>
<dbReference type="Proteomes" id="UP000007730">
    <property type="component" value="Chromosome"/>
</dbReference>
<dbReference type="RefSeq" id="WP_012564260.1">
    <property type="nucleotide sequence ID" value="NC_011386.1"/>
</dbReference>
<dbReference type="KEGG" id="oca:OCAR_7129"/>
<keyword evidence="6" id="KW-1185">Reference proteome</keyword>
<dbReference type="AlphaFoldDB" id="B6JIJ0"/>
<gene>
    <name evidence="5" type="ordered locus">OCA5_c09730</name>
</gene>
<feature type="domain" description="Glycosyl transferase family 1" evidence="3">
    <location>
        <begin position="201"/>
        <end position="349"/>
    </location>
</feature>
<evidence type="ECO:0000313" key="5">
    <source>
        <dbReference type="EMBL" id="AEI05694.1"/>
    </source>
</evidence>
<sequence length="384" mass="42730">MKIALITFHADPTRGGAERYTIELAGALTQQGHDVVILHYTPLKSAPAPNLDYTRVGRNRRTKAGQYLAFIDAVDKQITRDHFDIVHAMLPIRRCDIYQPHAGFAIDSIAGNNKKRRGLSRLLARIGSQLNRKRRLYASIELDLLTAPSPPTVICLSEAMKTRISPIIQPDLIRLSVIYNAVDLNHYDRSINPETGLDLKTKLDIVPDQAVALFIAQDFERKGLAPSLKALAEVHDPTLKLIVVGGDNAKPYRRLAETLGIAQSIIFAGEIHDVYPFYAAADFVLFPSSFDPFGLVPAESISMCVPPIVSRQCGVSELLTHNYDALIIEDPSEVSQLVAAIHKILEPNSRRLLASNCVQSRQVFAYKKHLDSILQEYRIRINAL</sequence>
<dbReference type="eggNOG" id="COG0438">
    <property type="taxonomic scope" value="Bacteria"/>
</dbReference>
<evidence type="ECO:0000313" key="6">
    <source>
        <dbReference type="Proteomes" id="UP000007730"/>
    </source>
</evidence>
<dbReference type="InterPro" id="IPR028098">
    <property type="entry name" value="Glyco_trans_4-like_N"/>
</dbReference>
<dbReference type="CAZy" id="GT4">
    <property type="family name" value="Glycosyltransferase Family 4"/>
</dbReference>
<organism evidence="5 6">
    <name type="scientific">Afipia carboxidovorans (strain ATCC 49405 / DSM 1227 / KCTC 32145 / OM5)</name>
    <name type="common">Oligotropha carboxidovorans</name>
    <dbReference type="NCBI Taxonomy" id="504832"/>
    <lineage>
        <taxon>Bacteria</taxon>
        <taxon>Pseudomonadati</taxon>
        <taxon>Pseudomonadota</taxon>
        <taxon>Alphaproteobacteria</taxon>
        <taxon>Hyphomicrobiales</taxon>
        <taxon>Nitrobacteraceae</taxon>
        <taxon>Afipia</taxon>
    </lineage>
</organism>
<accession>B6JIJ0</accession>
<protein>
    <submittedName>
        <fullName evidence="5">Uncharacterized protein</fullName>
    </submittedName>
</protein>
<dbReference type="PANTHER" id="PTHR12526:SF510">
    <property type="entry name" value="D-INOSITOL 3-PHOSPHATE GLYCOSYLTRANSFERASE"/>
    <property type="match status" value="1"/>
</dbReference>
<dbReference type="CDD" id="cd03801">
    <property type="entry name" value="GT4_PimA-like"/>
    <property type="match status" value="1"/>
</dbReference>
<dbReference type="GO" id="GO:0016757">
    <property type="term" value="F:glycosyltransferase activity"/>
    <property type="evidence" value="ECO:0007669"/>
    <property type="project" value="UniProtKB-KW"/>
</dbReference>
<evidence type="ECO:0000259" key="3">
    <source>
        <dbReference type="Pfam" id="PF00534"/>
    </source>
</evidence>
<dbReference type="Pfam" id="PF13439">
    <property type="entry name" value="Glyco_transf_4"/>
    <property type="match status" value="1"/>
</dbReference>
<feature type="domain" description="Glycosyltransferase subfamily 4-like N-terminal" evidence="4">
    <location>
        <begin position="15"/>
        <end position="185"/>
    </location>
</feature>
<reference evidence="5 6" key="1">
    <citation type="journal article" date="2011" name="J. Bacteriol.">
        <title>Complete genome sequences of the chemolithoautotrophic Oligotropha carboxidovorans strains OM4 and OM5.</title>
        <authorList>
            <person name="Volland S."/>
            <person name="Rachinger M."/>
            <person name="Strittmatter A."/>
            <person name="Daniel R."/>
            <person name="Gottschalk G."/>
            <person name="Meyer O."/>
        </authorList>
    </citation>
    <scope>NUCLEOTIDE SEQUENCE [LARGE SCALE GENOMIC DNA]</scope>
    <source>
        <strain evidence="6">ATCC 49405 / DSM 1227 / KCTC 32145 / OM5</strain>
    </source>
</reference>
<dbReference type="HOGENOM" id="CLU_009583_44_1_5"/>
<evidence type="ECO:0000259" key="4">
    <source>
        <dbReference type="Pfam" id="PF13439"/>
    </source>
</evidence>
<keyword evidence="2" id="KW-0808">Transferase</keyword>
<proteinExistence type="predicted"/>
<name>B6JIJ0_AFIC5</name>
<dbReference type="PATRIC" id="fig|504832.7.peg.1033"/>
<dbReference type="EMBL" id="CP002826">
    <property type="protein sequence ID" value="AEI05694.1"/>
    <property type="molecule type" value="Genomic_DNA"/>
</dbReference>
<dbReference type="STRING" id="504832.OCA5_c09730"/>